<evidence type="ECO:0000256" key="5">
    <source>
        <dbReference type="SAM" id="Phobius"/>
    </source>
</evidence>
<dbReference type="PANTHER" id="PTHR37422:SF13">
    <property type="entry name" value="LIPOPOLYSACCHARIDE BIOSYNTHESIS PROTEIN PA4999-RELATED"/>
    <property type="match status" value="1"/>
</dbReference>
<keyword evidence="9" id="KW-1185">Reference proteome</keyword>
<keyword evidence="4 5" id="KW-0472">Membrane</keyword>
<feature type="transmembrane region" description="Helical" evidence="5">
    <location>
        <begin position="310"/>
        <end position="329"/>
    </location>
</feature>
<dbReference type="InterPro" id="IPR007016">
    <property type="entry name" value="O-antigen_ligase-rel_domated"/>
</dbReference>
<feature type="transmembrane region" description="Helical" evidence="5">
    <location>
        <begin position="165"/>
        <end position="193"/>
    </location>
</feature>
<dbReference type="InterPro" id="IPR051533">
    <property type="entry name" value="WaaL-like"/>
</dbReference>
<evidence type="ECO:0000313" key="9">
    <source>
        <dbReference type="Proteomes" id="UP000630135"/>
    </source>
</evidence>
<dbReference type="EMBL" id="BMMA01000023">
    <property type="protein sequence ID" value="GGI87533.1"/>
    <property type="molecule type" value="Genomic_DNA"/>
</dbReference>
<feature type="transmembrane region" description="Helical" evidence="5">
    <location>
        <begin position="336"/>
        <end position="358"/>
    </location>
</feature>
<feature type="domain" description="O-antigen ligase-related" evidence="6">
    <location>
        <begin position="167"/>
        <end position="315"/>
    </location>
</feature>
<evidence type="ECO:0000256" key="4">
    <source>
        <dbReference type="ARBA" id="ARBA00023136"/>
    </source>
</evidence>
<reference evidence="7" key="1">
    <citation type="journal article" date="2014" name="Int. J. Syst. Evol. Microbiol.">
        <title>Complete genome of a new Firmicutes species belonging to the dominant human colonic microbiota ('Ruminococcus bicirculans') reveals two chromosomes and a selective capacity to utilize plant glucans.</title>
        <authorList>
            <consortium name="NISC Comparative Sequencing Program"/>
            <person name="Wegmann U."/>
            <person name="Louis P."/>
            <person name="Goesmann A."/>
            <person name="Henrissat B."/>
            <person name="Duncan S.H."/>
            <person name="Flint H.J."/>
        </authorList>
    </citation>
    <scope>NUCLEOTIDE SEQUENCE</scope>
    <source>
        <strain evidence="7">CGMCC 1.8884</strain>
    </source>
</reference>
<feature type="transmembrane region" description="Helical" evidence="5">
    <location>
        <begin position="237"/>
        <end position="259"/>
    </location>
</feature>
<comment type="caution">
    <text evidence="8">The sequence shown here is derived from an EMBL/GenBank/DDBJ whole genome shotgun (WGS) entry which is preliminary data.</text>
</comment>
<sequence length="510" mass="54102">MFPVSESPEAGSSPLWHRVWLAFLAPLYFISPLSLLSLPRLQALPRSAKGLLLLYALSQQLPALFTSAPVEASLLALARTLLMGGLIGVGVMWRRSDRLMPLGIGLIVVFVTAVVVSIINGVPLLSTRLSHPYMTSITLGLAGAISLWLGLFGRGPRLWRVVLGGAGLAVLLLSASRGPLLAAVVGVGAGVLVRANRQVALGAVAAVVAFAAAVQSVPIGHALFTRVLQGDTNGRDLIWANTLSAVQSAPLSGVGSYLLGKHLQPPSVYCELWIGPNGTLTCPAWVQNLGSPWLIAHNGPLQQLAETGPIGLMGLFLLIGSVLFTAFSSRDALGSAVLTGLLVATATDNTLLVPSPFFAEAFWMIAGVQLARMHGFRAAHGLTGALTLAALAFPVWASAMDARSKVNLPGALQFIQAPGQVSSPEKYATYSTWRLPPGQYRLILRSCVKSCAPVRLMSLDTRDQQEVSLETNDTIRNVPVQKLQWQLYPASAGADTIPLATYEWSVRLKP</sequence>
<comment type="subcellular location">
    <subcellularLocation>
        <location evidence="1">Membrane</location>
        <topology evidence="1">Multi-pass membrane protein</topology>
    </subcellularLocation>
</comment>
<dbReference type="Pfam" id="PF04932">
    <property type="entry name" value="Wzy_C"/>
    <property type="match status" value="1"/>
</dbReference>
<gene>
    <name evidence="7" type="ORF">GCM10008021_31860</name>
    <name evidence="8" type="ORF">GCM10010914_22460</name>
</gene>
<feature type="transmembrane region" description="Helical" evidence="5">
    <location>
        <begin position="100"/>
        <end position="121"/>
    </location>
</feature>
<dbReference type="Proteomes" id="UP000630135">
    <property type="component" value="Unassembled WGS sequence"/>
</dbReference>
<dbReference type="EMBL" id="BMLZ01000091">
    <property type="protein sequence ID" value="GGI69332.1"/>
    <property type="molecule type" value="Genomic_DNA"/>
</dbReference>
<protein>
    <recommendedName>
        <fullName evidence="6">O-antigen ligase-related domain-containing protein</fullName>
    </recommendedName>
</protein>
<evidence type="ECO:0000256" key="1">
    <source>
        <dbReference type="ARBA" id="ARBA00004141"/>
    </source>
</evidence>
<dbReference type="PANTHER" id="PTHR37422">
    <property type="entry name" value="TEICHURONIC ACID BIOSYNTHESIS PROTEIN TUAE"/>
    <property type="match status" value="1"/>
</dbReference>
<evidence type="ECO:0000256" key="3">
    <source>
        <dbReference type="ARBA" id="ARBA00022989"/>
    </source>
</evidence>
<feature type="transmembrane region" description="Helical" evidence="5">
    <location>
        <begin position="199"/>
        <end position="225"/>
    </location>
</feature>
<evidence type="ECO:0000256" key="2">
    <source>
        <dbReference type="ARBA" id="ARBA00022692"/>
    </source>
</evidence>
<evidence type="ECO:0000259" key="6">
    <source>
        <dbReference type="Pfam" id="PF04932"/>
    </source>
</evidence>
<feature type="transmembrane region" description="Helical" evidence="5">
    <location>
        <begin position="20"/>
        <end position="38"/>
    </location>
</feature>
<evidence type="ECO:0000313" key="10">
    <source>
        <dbReference type="Proteomes" id="UP000652720"/>
    </source>
</evidence>
<dbReference type="AlphaFoldDB" id="A0AAV4KAR1"/>
<dbReference type="Proteomes" id="UP000652720">
    <property type="component" value="Unassembled WGS sequence"/>
</dbReference>
<keyword evidence="3 5" id="KW-1133">Transmembrane helix</keyword>
<evidence type="ECO:0000313" key="8">
    <source>
        <dbReference type="EMBL" id="GGI87533.1"/>
    </source>
</evidence>
<feature type="transmembrane region" description="Helical" evidence="5">
    <location>
        <begin position="378"/>
        <end position="397"/>
    </location>
</feature>
<name>A0AAV4KAR1_9DEIO</name>
<reference evidence="8" key="4">
    <citation type="submission" date="2023-08" db="EMBL/GenBank/DDBJ databases">
        <authorList>
            <person name="Sun Q."/>
            <person name="Zhou Y."/>
        </authorList>
    </citation>
    <scope>NUCLEOTIDE SEQUENCE</scope>
    <source>
        <strain evidence="7">CGMCC 1.8884</strain>
        <strain evidence="8">CGMCC 1.8885</strain>
    </source>
</reference>
<organism evidence="8 10">
    <name type="scientific">Deinococcus wulumuqiensis</name>
    <dbReference type="NCBI Taxonomy" id="980427"/>
    <lineage>
        <taxon>Bacteria</taxon>
        <taxon>Thermotogati</taxon>
        <taxon>Deinococcota</taxon>
        <taxon>Deinococci</taxon>
        <taxon>Deinococcales</taxon>
        <taxon>Deinococcaceae</taxon>
        <taxon>Deinococcus</taxon>
    </lineage>
</organism>
<reference evidence="8" key="2">
    <citation type="journal article" date="2014" name="Int. J. Syst. Evol. Microbiol.">
        <title>Complete genome sequence of Corynebacterium casei LMG S-19264T (=DSM 44701T), isolated from a smear-ripened cheese.</title>
        <authorList>
            <consortium name="US DOE Joint Genome Institute (JGI-PGF)"/>
            <person name="Walter F."/>
            <person name="Albersmeier A."/>
            <person name="Kalinowski J."/>
            <person name="Ruckert C."/>
        </authorList>
    </citation>
    <scope>NUCLEOTIDE SEQUENCE</scope>
    <source>
        <strain evidence="8">CGMCC 1.8885</strain>
    </source>
</reference>
<proteinExistence type="predicted"/>
<dbReference type="GO" id="GO:0016020">
    <property type="term" value="C:membrane"/>
    <property type="evidence" value="ECO:0007669"/>
    <property type="project" value="UniProtKB-SubCell"/>
</dbReference>
<keyword evidence="2 5" id="KW-0812">Transmembrane</keyword>
<reference evidence="9" key="3">
    <citation type="journal article" date="2019" name="Int. J. Syst. Evol. Microbiol.">
        <title>The Global Catalogue of Microorganisms (GCM) 10K type strain sequencing project: providing services to taxonomists for standard genome sequencing and annotation.</title>
        <authorList>
            <consortium name="The Broad Institute Genomics Platform"/>
            <consortium name="The Broad Institute Genome Sequencing Center for Infectious Disease"/>
            <person name="Wu L."/>
            <person name="Ma J."/>
        </authorList>
    </citation>
    <scope>NUCLEOTIDE SEQUENCE [LARGE SCALE GENOMIC DNA]</scope>
    <source>
        <strain evidence="9">CGMCC 1.8884</strain>
    </source>
</reference>
<feature type="transmembrane region" description="Helical" evidence="5">
    <location>
        <begin position="133"/>
        <end position="153"/>
    </location>
</feature>
<accession>A0AAV4KAR1</accession>
<evidence type="ECO:0000313" key="7">
    <source>
        <dbReference type="EMBL" id="GGI69332.1"/>
    </source>
</evidence>